<comment type="caution">
    <text evidence="2">The sequence shown here is derived from an EMBL/GenBank/DDBJ whole genome shotgun (WGS) entry which is preliminary data.</text>
</comment>
<feature type="region of interest" description="Disordered" evidence="1">
    <location>
        <begin position="1"/>
        <end position="46"/>
    </location>
</feature>
<accession>K0R269</accession>
<evidence type="ECO:0000313" key="3">
    <source>
        <dbReference type="Proteomes" id="UP000266841"/>
    </source>
</evidence>
<evidence type="ECO:0000256" key="1">
    <source>
        <dbReference type="SAM" id="MobiDB-lite"/>
    </source>
</evidence>
<dbReference type="EMBL" id="AGNL01047937">
    <property type="protein sequence ID" value="EJK46155.1"/>
    <property type="molecule type" value="Genomic_DNA"/>
</dbReference>
<protein>
    <submittedName>
        <fullName evidence="2">Uncharacterized protein</fullName>
    </submittedName>
</protein>
<gene>
    <name evidence="2" type="ORF">THAOC_35190</name>
</gene>
<name>K0R269_THAOC</name>
<organism evidence="2 3">
    <name type="scientific">Thalassiosira oceanica</name>
    <name type="common">Marine diatom</name>
    <dbReference type="NCBI Taxonomy" id="159749"/>
    <lineage>
        <taxon>Eukaryota</taxon>
        <taxon>Sar</taxon>
        <taxon>Stramenopiles</taxon>
        <taxon>Ochrophyta</taxon>
        <taxon>Bacillariophyta</taxon>
        <taxon>Coscinodiscophyceae</taxon>
        <taxon>Thalassiosirophycidae</taxon>
        <taxon>Thalassiosirales</taxon>
        <taxon>Thalassiosiraceae</taxon>
        <taxon>Thalassiosira</taxon>
    </lineage>
</organism>
<dbReference type="Proteomes" id="UP000266841">
    <property type="component" value="Unassembled WGS sequence"/>
</dbReference>
<evidence type="ECO:0000313" key="2">
    <source>
        <dbReference type="EMBL" id="EJK46155.1"/>
    </source>
</evidence>
<feature type="non-terminal residue" evidence="2">
    <location>
        <position position="1"/>
    </location>
</feature>
<dbReference type="AlphaFoldDB" id="K0R269"/>
<sequence>SLSGLSVRKGTPTRVRSSGGGASLSSAADDSQVELRKSLVLDTAGP</sequence>
<reference evidence="2 3" key="1">
    <citation type="journal article" date="2012" name="Genome Biol.">
        <title>Genome and low-iron response of an oceanic diatom adapted to chronic iron limitation.</title>
        <authorList>
            <person name="Lommer M."/>
            <person name="Specht M."/>
            <person name="Roy A.S."/>
            <person name="Kraemer L."/>
            <person name="Andreson R."/>
            <person name="Gutowska M.A."/>
            <person name="Wolf J."/>
            <person name="Bergner S.V."/>
            <person name="Schilhabel M.B."/>
            <person name="Klostermeier U.C."/>
            <person name="Beiko R.G."/>
            <person name="Rosenstiel P."/>
            <person name="Hippler M."/>
            <person name="Laroche J."/>
        </authorList>
    </citation>
    <scope>NUCLEOTIDE SEQUENCE [LARGE SCALE GENOMIC DNA]</scope>
    <source>
        <strain evidence="2 3">CCMP1005</strain>
    </source>
</reference>
<keyword evidence="3" id="KW-1185">Reference proteome</keyword>
<proteinExistence type="predicted"/>